<dbReference type="Pfam" id="PF12512">
    <property type="entry name" value="DUF3717"/>
    <property type="match status" value="1"/>
</dbReference>
<name>A0ABW9WNL2_9BURK</name>
<sequence>MRDTLTVVELEAVINRLRRDGAADDGALSATLQALVAVYAGMVQRVALEADWTWLAAGRAYCRGWLFTRLGLENFKENLLVEAIAG</sequence>
<dbReference type="RefSeq" id="WP_161047647.1">
    <property type="nucleotide sequence ID" value="NZ_WWCS01000024.1"/>
</dbReference>
<protein>
    <submittedName>
        <fullName evidence="1">DUF3717 domain-containing protein</fullName>
    </submittedName>
</protein>
<reference evidence="1 2" key="1">
    <citation type="submission" date="2019-12" db="EMBL/GenBank/DDBJ databases">
        <title>Novel species isolated from a subtropical stream in China.</title>
        <authorList>
            <person name="Lu H."/>
        </authorList>
    </citation>
    <scope>NUCLEOTIDE SEQUENCE [LARGE SCALE GENOMIC DNA]</scope>
    <source>
        <strain evidence="1 2">FT109W</strain>
    </source>
</reference>
<dbReference type="InterPro" id="IPR022191">
    <property type="entry name" value="DUF3717"/>
</dbReference>
<organism evidence="1 2">
    <name type="scientific">Duganella margarita</name>
    <dbReference type="NCBI Taxonomy" id="2692170"/>
    <lineage>
        <taxon>Bacteria</taxon>
        <taxon>Pseudomonadati</taxon>
        <taxon>Pseudomonadota</taxon>
        <taxon>Betaproteobacteria</taxon>
        <taxon>Burkholderiales</taxon>
        <taxon>Oxalobacteraceae</taxon>
        <taxon>Telluria group</taxon>
        <taxon>Duganella</taxon>
    </lineage>
</organism>
<accession>A0ABW9WNL2</accession>
<proteinExistence type="predicted"/>
<evidence type="ECO:0000313" key="2">
    <source>
        <dbReference type="Proteomes" id="UP000466332"/>
    </source>
</evidence>
<dbReference type="EMBL" id="WWCS01000024">
    <property type="protein sequence ID" value="MYN42763.1"/>
    <property type="molecule type" value="Genomic_DNA"/>
</dbReference>
<dbReference type="Proteomes" id="UP000466332">
    <property type="component" value="Unassembled WGS sequence"/>
</dbReference>
<comment type="caution">
    <text evidence="1">The sequence shown here is derived from an EMBL/GenBank/DDBJ whole genome shotgun (WGS) entry which is preliminary data.</text>
</comment>
<evidence type="ECO:0000313" key="1">
    <source>
        <dbReference type="EMBL" id="MYN42763.1"/>
    </source>
</evidence>
<keyword evidence="2" id="KW-1185">Reference proteome</keyword>
<gene>
    <name evidence="1" type="ORF">GTP55_25805</name>
</gene>